<feature type="domain" description="DUF5652" evidence="2">
    <location>
        <begin position="14"/>
        <end position="69"/>
    </location>
</feature>
<feature type="transmembrane region" description="Helical" evidence="1">
    <location>
        <begin position="44"/>
        <end position="65"/>
    </location>
</feature>
<gene>
    <name evidence="3" type="ORF">US67_C0011G0008</name>
</gene>
<accession>A0A0G0IFT5</accession>
<dbReference type="InterPro" id="IPR043712">
    <property type="entry name" value="DUF5652"/>
</dbReference>
<name>A0A0G0IFT5_9BACT</name>
<feature type="transmembrane region" description="Helical" evidence="1">
    <location>
        <begin position="17"/>
        <end position="38"/>
    </location>
</feature>
<reference evidence="3 4" key="1">
    <citation type="journal article" date="2015" name="Nature">
        <title>rRNA introns, odd ribosomes, and small enigmatic genomes across a large radiation of phyla.</title>
        <authorList>
            <person name="Brown C.T."/>
            <person name="Hug L.A."/>
            <person name="Thomas B.C."/>
            <person name="Sharon I."/>
            <person name="Castelle C.J."/>
            <person name="Singh A."/>
            <person name="Wilkins M.J."/>
            <person name="Williams K.H."/>
            <person name="Banfield J.F."/>
        </authorList>
    </citation>
    <scope>NUCLEOTIDE SEQUENCE [LARGE SCALE GENOMIC DNA]</scope>
</reference>
<comment type="caution">
    <text evidence="3">The sequence shown here is derived from an EMBL/GenBank/DDBJ whole genome shotgun (WGS) entry which is preliminary data.</text>
</comment>
<keyword evidence="1" id="KW-0812">Transmembrane</keyword>
<evidence type="ECO:0000256" key="1">
    <source>
        <dbReference type="SAM" id="Phobius"/>
    </source>
</evidence>
<dbReference type="AlphaFoldDB" id="A0A0G0IFT5"/>
<organism evidence="3 4">
    <name type="scientific">Candidatus Woesebacteria bacterium GW2011_GWD1_38_10</name>
    <dbReference type="NCBI Taxonomy" id="1618592"/>
    <lineage>
        <taxon>Bacteria</taxon>
        <taxon>Candidatus Woeseibacteriota</taxon>
    </lineage>
</organism>
<dbReference type="Pfam" id="PF18893">
    <property type="entry name" value="DUF5652"/>
    <property type="match status" value="1"/>
</dbReference>
<protein>
    <recommendedName>
        <fullName evidence="2">DUF5652 domain-containing protein</fullName>
    </recommendedName>
</protein>
<evidence type="ECO:0000313" key="4">
    <source>
        <dbReference type="Proteomes" id="UP000034366"/>
    </source>
</evidence>
<sequence length="90" mass="10393">MTSDLDNIFTIIRSNPIFLLLYMAYNAVLKGLSLWRAAKNSHKYWFIGLLVVNLFGIPEILYLLYFSKKGGVQREVLQKNIVKSKVKKAK</sequence>
<evidence type="ECO:0000313" key="3">
    <source>
        <dbReference type="EMBL" id="KKQ49855.1"/>
    </source>
</evidence>
<evidence type="ECO:0000259" key="2">
    <source>
        <dbReference type="Pfam" id="PF18893"/>
    </source>
</evidence>
<proteinExistence type="predicted"/>
<keyword evidence="1" id="KW-0472">Membrane</keyword>
<dbReference type="EMBL" id="LBTW01000011">
    <property type="protein sequence ID" value="KKQ49855.1"/>
    <property type="molecule type" value="Genomic_DNA"/>
</dbReference>
<keyword evidence="1" id="KW-1133">Transmembrane helix</keyword>
<dbReference type="Proteomes" id="UP000034366">
    <property type="component" value="Unassembled WGS sequence"/>
</dbReference>